<dbReference type="SUPFAM" id="SSF117070">
    <property type="entry name" value="LEA14-like"/>
    <property type="match status" value="1"/>
</dbReference>
<protein>
    <recommendedName>
        <fullName evidence="2">Late embryogenesis abundant protein LEA-2 subgroup domain-containing protein</fullName>
    </recommendedName>
</protein>
<accession>A0A1Y1Y8Y6</accession>
<dbReference type="AlphaFoldDB" id="A0A1Y1Y8Y6"/>
<dbReference type="OrthoDB" id="20273at2759"/>
<dbReference type="STRING" id="1314790.A0A1Y1Y8Y6"/>
<dbReference type="Gene3D" id="2.60.40.1820">
    <property type="match status" value="1"/>
</dbReference>
<organism evidence="3 4">
    <name type="scientific">Basidiobolus meristosporus CBS 931.73</name>
    <dbReference type="NCBI Taxonomy" id="1314790"/>
    <lineage>
        <taxon>Eukaryota</taxon>
        <taxon>Fungi</taxon>
        <taxon>Fungi incertae sedis</taxon>
        <taxon>Zoopagomycota</taxon>
        <taxon>Entomophthoromycotina</taxon>
        <taxon>Basidiobolomycetes</taxon>
        <taxon>Basidiobolales</taxon>
        <taxon>Basidiobolaceae</taxon>
        <taxon>Basidiobolus</taxon>
    </lineage>
</organism>
<dbReference type="InParanoid" id="A0A1Y1Y8Y6"/>
<dbReference type="InterPro" id="IPR004864">
    <property type="entry name" value="LEA_2"/>
</dbReference>
<keyword evidence="4" id="KW-1185">Reference proteome</keyword>
<sequence length="235" mass="25690">MDRKPSEQYYETLEKPHNRPRGCCCCCRTRRSKIVCGTILLLILIGLTVGLYFCVPRGKPEVQFNGVETTGSVDLTKLVLDVPKGIAIPLALKLNVYNPNLIGIKVNNITVKGFYQTPDGHSVQIGDGALSRAVTFPAKGHLDFQLPITLVYNIADDQNVAIALNAFLNHCGITTPQKTPIPMRYQAVLEIPLISWLGIRPEVENEVHFDCPINVPTSVSSTVGSILGGILGNLR</sequence>
<dbReference type="Proteomes" id="UP000193498">
    <property type="component" value="Unassembled WGS sequence"/>
</dbReference>
<evidence type="ECO:0000313" key="4">
    <source>
        <dbReference type="Proteomes" id="UP000193498"/>
    </source>
</evidence>
<feature type="domain" description="Late embryogenesis abundant protein LEA-2 subgroup" evidence="2">
    <location>
        <begin position="93"/>
        <end position="188"/>
    </location>
</feature>
<keyword evidence="1" id="KW-0472">Membrane</keyword>
<evidence type="ECO:0000256" key="1">
    <source>
        <dbReference type="SAM" id="Phobius"/>
    </source>
</evidence>
<keyword evidence="1" id="KW-0812">Transmembrane</keyword>
<evidence type="ECO:0000313" key="3">
    <source>
        <dbReference type="EMBL" id="ORX94481.1"/>
    </source>
</evidence>
<proteinExistence type="predicted"/>
<feature type="transmembrane region" description="Helical" evidence="1">
    <location>
        <begin position="34"/>
        <end position="53"/>
    </location>
</feature>
<keyword evidence="1" id="KW-1133">Transmembrane helix</keyword>
<gene>
    <name evidence="3" type="ORF">K493DRAFT_373649</name>
</gene>
<dbReference type="Pfam" id="PF03168">
    <property type="entry name" value="LEA_2"/>
    <property type="match status" value="1"/>
</dbReference>
<evidence type="ECO:0000259" key="2">
    <source>
        <dbReference type="Pfam" id="PF03168"/>
    </source>
</evidence>
<name>A0A1Y1Y8Y6_9FUNG</name>
<dbReference type="EMBL" id="MCFE01000203">
    <property type="protein sequence ID" value="ORX94481.1"/>
    <property type="molecule type" value="Genomic_DNA"/>
</dbReference>
<comment type="caution">
    <text evidence="3">The sequence shown here is derived from an EMBL/GenBank/DDBJ whole genome shotgun (WGS) entry which is preliminary data.</text>
</comment>
<reference evidence="3 4" key="1">
    <citation type="submission" date="2016-07" db="EMBL/GenBank/DDBJ databases">
        <title>Pervasive Adenine N6-methylation of Active Genes in Fungi.</title>
        <authorList>
            <consortium name="DOE Joint Genome Institute"/>
            <person name="Mondo S.J."/>
            <person name="Dannebaum R.O."/>
            <person name="Kuo R.C."/>
            <person name="Labutti K."/>
            <person name="Haridas S."/>
            <person name="Kuo A."/>
            <person name="Salamov A."/>
            <person name="Ahrendt S.R."/>
            <person name="Lipzen A."/>
            <person name="Sullivan W."/>
            <person name="Andreopoulos W.B."/>
            <person name="Clum A."/>
            <person name="Lindquist E."/>
            <person name="Daum C."/>
            <person name="Ramamoorthy G.K."/>
            <person name="Gryganskyi A."/>
            <person name="Culley D."/>
            <person name="Magnuson J.K."/>
            <person name="James T.Y."/>
            <person name="O'Malley M.A."/>
            <person name="Stajich J.E."/>
            <person name="Spatafora J.W."/>
            <person name="Visel A."/>
            <person name="Grigoriev I.V."/>
        </authorList>
    </citation>
    <scope>NUCLEOTIDE SEQUENCE [LARGE SCALE GENOMIC DNA]</scope>
    <source>
        <strain evidence="3 4">CBS 931.73</strain>
    </source>
</reference>